<dbReference type="PROSITE" id="PS51257">
    <property type="entry name" value="PROKAR_LIPOPROTEIN"/>
    <property type="match status" value="1"/>
</dbReference>
<reference evidence="1" key="1">
    <citation type="submission" date="2017-12" db="EMBL/GenBank/DDBJ databases">
        <authorList>
            <person name="Martens C."/>
            <person name="Dahlstrom E."/>
            <person name="Barbian K."/>
            <person name="Sykora L."/>
            <person name="Ricklefs S."/>
            <person name="Bruno D."/>
            <person name="Anzick I."/>
            <person name="Myles I."/>
            <person name="Datta S.K."/>
        </authorList>
    </citation>
    <scope>NUCLEOTIDE SEQUENCE</scope>
    <source>
        <strain evidence="1">AD2</strain>
    </source>
</reference>
<sequence>MTALGGRWSPSAENGGGNAAIFMFACAGRPVPKLSETGFFMFPDEKVS</sequence>
<gene>
    <name evidence="1" type="ORF">RADP37_04641</name>
</gene>
<accession>A0A4Y1N3Q2</accession>
<proteinExistence type="predicted"/>
<organism evidence="1">
    <name type="scientific">Roseomonas mucosa</name>
    <dbReference type="NCBI Taxonomy" id="207340"/>
    <lineage>
        <taxon>Bacteria</taxon>
        <taxon>Pseudomonadati</taxon>
        <taxon>Pseudomonadota</taxon>
        <taxon>Alphaproteobacteria</taxon>
        <taxon>Acetobacterales</taxon>
        <taxon>Roseomonadaceae</taxon>
        <taxon>Roseomonas</taxon>
    </lineage>
</organism>
<protein>
    <submittedName>
        <fullName evidence="1">Uncharacterized protein</fullName>
    </submittedName>
</protein>
<dbReference type="EMBL" id="CP025189">
    <property type="protein sequence ID" value="AWV24434.1"/>
    <property type="molecule type" value="Genomic_DNA"/>
</dbReference>
<dbReference type="AlphaFoldDB" id="A0A4Y1N3Q2"/>
<name>A0A4Y1N3Q2_9PROT</name>
<evidence type="ECO:0000313" key="1">
    <source>
        <dbReference type="EMBL" id="AWV24434.1"/>
    </source>
</evidence>